<dbReference type="GO" id="GO:0006313">
    <property type="term" value="P:DNA transposition"/>
    <property type="evidence" value="ECO:0007669"/>
    <property type="project" value="InterPro"/>
</dbReference>
<reference evidence="2" key="1">
    <citation type="submission" date="2018-08" db="EMBL/GenBank/DDBJ databases">
        <title>Draft genome sequences of Leuconostoc spp. and Weissella spp. with biocontrol potential.</title>
        <authorList>
            <person name="Lo R."/>
            <person name="Ho V.T.T."/>
            <person name="Turner M.S."/>
        </authorList>
    </citation>
    <scope>NUCLEOTIDE SEQUENCE</scope>
    <source>
        <strain evidence="2">156</strain>
    </source>
</reference>
<feature type="non-terminal residue" evidence="2">
    <location>
        <position position="73"/>
    </location>
</feature>
<dbReference type="EMBL" id="QVOQ01000084">
    <property type="protein sequence ID" value="MCX7579923.1"/>
    <property type="molecule type" value="Genomic_DNA"/>
</dbReference>
<comment type="caution">
    <text evidence="2">The sequence shown here is derived from an EMBL/GenBank/DDBJ whole genome shotgun (WGS) entry which is preliminary data.</text>
</comment>
<dbReference type="Pfam" id="PF01548">
    <property type="entry name" value="DEDD_Tnp_IS110"/>
    <property type="match status" value="1"/>
</dbReference>
<dbReference type="GO" id="GO:0004803">
    <property type="term" value="F:transposase activity"/>
    <property type="evidence" value="ECO:0007669"/>
    <property type="project" value="InterPro"/>
</dbReference>
<protein>
    <submittedName>
        <fullName evidence="2">IS110 family transposase</fullName>
    </submittedName>
</protein>
<dbReference type="Proteomes" id="UP001080333">
    <property type="component" value="Unassembled WGS sequence"/>
</dbReference>
<evidence type="ECO:0000313" key="2">
    <source>
        <dbReference type="EMBL" id="MCX7579923.1"/>
    </source>
</evidence>
<proteinExistence type="predicted"/>
<sequence length="73" mass="8104">MHAVIGIDVSKATSQVAVAVDGKVVQNFKITHDVFGFNQLNTVIMQFNTFPDIVFEATGVYSRRLKTFLEANN</sequence>
<name>A0A9X3IQA2_9LACO</name>
<dbReference type="RefSeq" id="WP_267287492.1">
    <property type="nucleotide sequence ID" value="NZ_QVOQ01000084.1"/>
</dbReference>
<dbReference type="GO" id="GO:0003677">
    <property type="term" value="F:DNA binding"/>
    <property type="evidence" value="ECO:0007669"/>
    <property type="project" value="InterPro"/>
</dbReference>
<feature type="domain" description="Transposase IS110-like N-terminal" evidence="1">
    <location>
        <begin position="5"/>
        <end position="72"/>
    </location>
</feature>
<accession>A0A9X3IQA2</accession>
<organism evidence="2 3">
    <name type="scientific">Leuconostoc falkenbergense</name>
    <dbReference type="NCBI Taxonomy" id="2766470"/>
    <lineage>
        <taxon>Bacteria</taxon>
        <taxon>Bacillati</taxon>
        <taxon>Bacillota</taxon>
        <taxon>Bacilli</taxon>
        <taxon>Lactobacillales</taxon>
        <taxon>Lactobacillaceae</taxon>
        <taxon>Leuconostoc</taxon>
    </lineage>
</organism>
<dbReference type="InterPro" id="IPR002525">
    <property type="entry name" value="Transp_IS110-like_N"/>
</dbReference>
<evidence type="ECO:0000259" key="1">
    <source>
        <dbReference type="Pfam" id="PF01548"/>
    </source>
</evidence>
<evidence type="ECO:0000313" key="3">
    <source>
        <dbReference type="Proteomes" id="UP001080333"/>
    </source>
</evidence>
<dbReference type="AlphaFoldDB" id="A0A9X3IQA2"/>
<gene>
    <name evidence="2" type="ORF">D0502_11190</name>
</gene>